<dbReference type="OrthoDB" id="292134at2157"/>
<evidence type="ECO:0000259" key="2">
    <source>
        <dbReference type="Pfam" id="PF26236"/>
    </source>
</evidence>
<dbReference type="RefSeq" id="WP_006166304.1">
    <property type="nucleotide sequence ID" value="NZ_AOIN01000035.1"/>
</dbReference>
<dbReference type="AlphaFoldDB" id="M0AWN4"/>
<feature type="region of interest" description="Disordered" evidence="1">
    <location>
        <begin position="94"/>
        <end position="133"/>
    </location>
</feature>
<dbReference type="PATRIC" id="fig|1227492.4.peg.901"/>
<evidence type="ECO:0000313" key="5">
    <source>
        <dbReference type="EMBL" id="ELZ02925.1"/>
    </source>
</evidence>
<accession>M0AWN4</accession>
<name>M0AWN4_9EURY</name>
<dbReference type="InterPro" id="IPR058674">
    <property type="entry name" value="DUF8054_N"/>
</dbReference>
<reference evidence="5 6" key="1">
    <citation type="journal article" date="2014" name="PLoS Genet.">
        <title>Phylogenetically driven sequencing of extremely halophilic archaea reveals strategies for static and dynamic osmo-response.</title>
        <authorList>
            <person name="Becker E.A."/>
            <person name="Seitzer P.M."/>
            <person name="Tritt A."/>
            <person name="Larsen D."/>
            <person name="Krusor M."/>
            <person name="Yao A.I."/>
            <person name="Wu D."/>
            <person name="Madern D."/>
            <person name="Eisen J.A."/>
            <person name="Darling A.E."/>
            <person name="Facciotti M.T."/>
        </authorList>
    </citation>
    <scope>NUCLEOTIDE SEQUENCE [LARGE SCALE GENOMIC DNA]</scope>
    <source>
        <strain evidence="5 6">JCM 10990</strain>
    </source>
</reference>
<dbReference type="EMBL" id="AOIN01000035">
    <property type="protein sequence ID" value="ELZ02925.1"/>
    <property type="molecule type" value="Genomic_DNA"/>
</dbReference>
<evidence type="ECO:0000313" key="6">
    <source>
        <dbReference type="Proteomes" id="UP000011693"/>
    </source>
</evidence>
<keyword evidence="6" id="KW-1185">Reference proteome</keyword>
<protein>
    <submittedName>
        <fullName evidence="5">Uncharacterized protein</fullName>
    </submittedName>
</protein>
<dbReference type="STRING" id="1227492.C482_04681"/>
<comment type="caution">
    <text evidence="5">The sequence shown here is derived from an EMBL/GenBank/DDBJ whole genome shotgun (WGS) entry which is preliminary data.</text>
</comment>
<proteinExistence type="predicted"/>
<dbReference type="InterPro" id="IPR058675">
    <property type="entry name" value="DUF8054_C"/>
</dbReference>
<dbReference type="InterPro" id="IPR058775">
    <property type="entry name" value="DUF8054_M"/>
</dbReference>
<feature type="domain" description="DUF8054" evidence="2">
    <location>
        <begin position="10"/>
        <end position="89"/>
    </location>
</feature>
<dbReference type="Pfam" id="PF26238">
    <property type="entry name" value="DUF8054_M"/>
    <property type="match status" value="1"/>
</dbReference>
<feature type="domain" description="DUF8054" evidence="3">
    <location>
        <begin position="278"/>
        <end position="318"/>
    </location>
</feature>
<dbReference type="Proteomes" id="UP000011693">
    <property type="component" value="Unassembled WGS sequence"/>
</dbReference>
<evidence type="ECO:0000259" key="4">
    <source>
        <dbReference type="Pfam" id="PF26238"/>
    </source>
</evidence>
<organism evidence="5 6">
    <name type="scientific">Natrialba chahannaoensis JCM 10990</name>
    <dbReference type="NCBI Taxonomy" id="1227492"/>
    <lineage>
        <taxon>Archaea</taxon>
        <taxon>Methanobacteriati</taxon>
        <taxon>Methanobacteriota</taxon>
        <taxon>Stenosarchaea group</taxon>
        <taxon>Halobacteria</taxon>
        <taxon>Halobacteriales</taxon>
        <taxon>Natrialbaceae</taxon>
        <taxon>Natrialba</taxon>
    </lineage>
</organism>
<dbReference type="Pfam" id="PF26237">
    <property type="entry name" value="DUF8054_C"/>
    <property type="match status" value="1"/>
</dbReference>
<evidence type="ECO:0000256" key="1">
    <source>
        <dbReference type="SAM" id="MobiDB-lite"/>
    </source>
</evidence>
<dbReference type="Pfam" id="PF26236">
    <property type="entry name" value="DUF8054_N"/>
    <property type="match status" value="1"/>
</dbReference>
<feature type="compositionally biased region" description="Low complexity" evidence="1">
    <location>
        <begin position="99"/>
        <end position="133"/>
    </location>
</feature>
<gene>
    <name evidence="5" type="ORF">C482_04681</name>
</gene>
<sequence length="320" mass="34405">MKIQQVPILAHVHNPGYTGENRCLPCTIVNLVIAGILAVAAAVVSPLLAVAVFAFSVAAIALRGYLVPGTPTLTKRYFPDWLLAKFDKEPEPGAGTLVADDGAAGARARAPGAEAGTDTGTGTDTDTTTDQTTVEPIDPEQWLLEYDLVVPCSRAEVDDGADEAEAGAEMEEDLCLTAELEETWQAAIDERRDGDRVEQVAAFFDVDQSEVTVDQADNAEQPVRARIEGRLAAQWESDAALLADLGSMCALAEQVPEWPELPLEQQSQLANGLRAFVETCPSCTGEISLDEETVESCCRSYQVYAITCNDCESRVLEVRQ</sequence>
<feature type="domain" description="DUF8054" evidence="4">
    <location>
        <begin position="169"/>
        <end position="274"/>
    </location>
</feature>
<evidence type="ECO:0000259" key="3">
    <source>
        <dbReference type="Pfam" id="PF26237"/>
    </source>
</evidence>